<reference evidence="1 2" key="2">
    <citation type="journal article" date="2013" name="Plant Physiol.">
        <title>A Nostoc punctiforme Sugar Transporter Necessary to Establish a Cyanobacterium-Plant Symbiosis.</title>
        <authorList>
            <person name="Ekman M."/>
            <person name="Picossi S."/>
            <person name="Campbell E.L."/>
            <person name="Meeks J.C."/>
            <person name="Flores E."/>
        </authorList>
    </citation>
    <scope>NUCLEOTIDE SEQUENCE [LARGE SCALE GENOMIC DNA]</scope>
    <source>
        <strain evidence="2">ATCC 29133 / PCC 73102</strain>
    </source>
</reference>
<dbReference type="EMBL" id="CP001037">
    <property type="protein sequence ID" value="ACC79176.1"/>
    <property type="molecule type" value="Genomic_DNA"/>
</dbReference>
<evidence type="ECO:0000313" key="1">
    <source>
        <dbReference type="EMBL" id="ACC79176.1"/>
    </source>
</evidence>
<dbReference type="RefSeq" id="WP_012407202.1">
    <property type="nucleotide sequence ID" value="NC_010628.1"/>
</dbReference>
<dbReference type="OrthoDB" id="1999918at2"/>
<dbReference type="KEGG" id="npu:Npun_F0395"/>
<dbReference type="AlphaFoldDB" id="B2J610"/>
<accession>B2J610</accession>
<protein>
    <submittedName>
        <fullName evidence="1">Uncharacterized protein</fullName>
    </submittedName>
</protein>
<dbReference type="HOGENOM" id="CLU_1304442_0_0_3"/>
<name>B2J610_NOSP7</name>
<dbReference type="Proteomes" id="UP000001191">
    <property type="component" value="Chromosome"/>
</dbReference>
<keyword evidence="2" id="KW-1185">Reference proteome</keyword>
<proteinExistence type="predicted"/>
<organism evidence="1 2">
    <name type="scientific">Nostoc punctiforme (strain ATCC 29133 / PCC 73102)</name>
    <dbReference type="NCBI Taxonomy" id="63737"/>
    <lineage>
        <taxon>Bacteria</taxon>
        <taxon>Bacillati</taxon>
        <taxon>Cyanobacteriota</taxon>
        <taxon>Cyanophyceae</taxon>
        <taxon>Nostocales</taxon>
        <taxon>Nostocaceae</taxon>
        <taxon>Nostoc</taxon>
    </lineage>
</organism>
<dbReference type="EnsemblBacteria" id="ACC79176">
    <property type="protein sequence ID" value="ACC79176"/>
    <property type="gene ID" value="Npun_F0395"/>
</dbReference>
<evidence type="ECO:0000313" key="2">
    <source>
        <dbReference type="Proteomes" id="UP000001191"/>
    </source>
</evidence>
<dbReference type="STRING" id="63737.Npun_F0395"/>
<sequence length="222" mass="26011">MTKLMNADENVPNQFYIFVNELNPLTYHNFNFTGVFSSGAFGSLDMNPEFFYKYQKGSANYLPYEPCDMDSMALSPYFLTAINDYRLEYDAEIFRKHYYQFFPSRFSAIYAFGNIESCQAVNTKYGWPLDSVKRFRLIDNPLNRVVSVNMEHVSLLRHAYRVSALQDIDSLWRGYWSGFGNIVLELPTIGFQRKQYKSGLIWEYLIEGCVQHLDRPHNNAIQ</sequence>
<gene>
    <name evidence="1" type="ordered locus">Npun_F0395</name>
</gene>
<reference evidence="2" key="1">
    <citation type="submission" date="2008-04" db="EMBL/GenBank/DDBJ databases">
        <title>Complete sequence of chromosome of Nostoc punctiforme ATCC 29133.</title>
        <authorList>
            <consortium name="US DOE Joint Genome Institute"/>
            <person name="Copeland A."/>
            <person name="Lucas S."/>
            <person name="Lapidus A."/>
            <person name="Glavina del Rio T."/>
            <person name="Dalin E."/>
            <person name="Tice H."/>
            <person name="Pitluck S."/>
            <person name="Chain P."/>
            <person name="Malfatti S."/>
            <person name="Shin M."/>
            <person name="Vergez L."/>
            <person name="Schmutz J."/>
            <person name="Larimer F."/>
            <person name="Land M."/>
            <person name="Hauser L."/>
            <person name="Kyrpides N."/>
            <person name="Kim E."/>
            <person name="Meeks J.C."/>
            <person name="Elhai J."/>
            <person name="Campbell E.L."/>
            <person name="Thiel T."/>
            <person name="Longmire J."/>
            <person name="Potts M."/>
            <person name="Atlas R."/>
        </authorList>
    </citation>
    <scope>NUCLEOTIDE SEQUENCE [LARGE SCALE GENOMIC DNA]</scope>
    <source>
        <strain evidence="2">ATCC 29133 / PCC 73102</strain>
    </source>
</reference>